<comment type="caution">
    <text evidence="2">The sequence shown here is derived from an EMBL/GenBank/DDBJ whole genome shotgun (WGS) entry which is preliminary data.</text>
</comment>
<evidence type="ECO:0000313" key="3">
    <source>
        <dbReference type="Proteomes" id="UP001457282"/>
    </source>
</evidence>
<dbReference type="Proteomes" id="UP001457282">
    <property type="component" value="Unassembled WGS sequence"/>
</dbReference>
<proteinExistence type="predicted"/>
<evidence type="ECO:0000313" key="2">
    <source>
        <dbReference type="EMBL" id="KAK9901828.1"/>
    </source>
</evidence>
<keyword evidence="3" id="KW-1185">Reference proteome</keyword>
<name>A0AAW1VEV5_RUBAR</name>
<accession>A0AAW1VEV5</accession>
<gene>
    <name evidence="2" type="ORF">M0R45_001923</name>
</gene>
<reference evidence="2 3" key="1">
    <citation type="journal article" date="2023" name="G3 (Bethesda)">
        <title>A chromosome-length genome assembly and annotation of blackberry (Rubus argutus, cv. 'Hillquist').</title>
        <authorList>
            <person name="Bruna T."/>
            <person name="Aryal R."/>
            <person name="Dudchenko O."/>
            <person name="Sargent D.J."/>
            <person name="Mead D."/>
            <person name="Buti M."/>
            <person name="Cavallini A."/>
            <person name="Hytonen T."/>
            <person name="Andres J."/>
            <person name="Pham M."/>
            <person name="Weisz D."/>
            <person name="Mascagni F."/>
            <person name="Usai G."/>
            <person name="Natali L."/>
            <person name="Bassil N."/>
            <person name="Fernandez G.E."/>
            <person name="Lomsadze A."/>
            <person name="Armour M."/>
            <person name="Olukolu B."/>
            <person name="Poorten T."/>
            <person name="Britton C."/>
            <person name="Davik J."/>
            <person name="Ashrafi H."/>
            <person name="Aiden E.L."/>
            <person name="Borodovsky M."/>
            <person name="Worthington M."/>
        </authorList>
    </citation>
    <scope>NUCLEOTIDE SEQUENCE [LARGE SCALE GENOMIC DNA]</scope>
    <source>
        <strain evidence="2">PI 553951</strain>
    </source>
</reference>
<dbReference type="Pfam" id="PF13963">
    <property type="entry name" value="Transpos_assoc"/>
    <property type="match status" value="1"/>
</dbReference>
<dbReference type="AlphaFoldDB" id="A0AAW1VEV5"/>
<sequence length="175" mass="19451">MDRKWIRNRRLRHKQEYIDGILSFIEVAKQHVNARGRTSCPCVKCLNKKYQTIPVVQIHLAKNGMLETYVIWREHGETVPTPTPIVQDAPGPIDDIHNILNDAFPVVEEAQDVDMEDCLEGGGDTLGGMGDAIGDDEGAKVNRIEADQYEKLLAEAERELFPGSNGHSVLTAMSG</sequence>
<organism evidence="2 3">
    <name type="scientific">Rubus argutus</name>
    <name type="common">Southern blackberry</name>
    <dbReference type="NCBI Taxonomy" id="59490"/>
    <lineage>
        <taxon>Eukaryota</taxon>
        <taxon>Viridiplantae</taxon>
        <taxon>Streptophyta</taxon>
        <taxon>Embryophyta</taxon>
        <taxon>Tracheophyta</taxon>
        <taxon>Spermatophyta</taxon>
        <taxon>Magnoliopsida</taxon>
        <taxon>eudicotyledons</taxon>
        <taxon>Gunneridae</taxon>
        <taxon>Pentapetalae</taxon>
        <taxon>rosids</taxon>
        <taxon>fabids</taxon>
        <taxon>Rosales</taxon>
        <taxon>Rosaceae</taxon>
        <taxon>Rosoideae</taxon>
        <taxon>Rosoideae incertae sedis</taxon>
        <taxon>Rubus</taxon>
    </lineage>
</organism>
<feature type="domain" description="Transposase-associated" evidence="1">
    <location>
        <begin position="3"/>
        <end position="77"/>
    </location>
</feature>
<protein>
    <recommendedName>
        <fullName evidence="1">Transposase-associated domain-containing protein</fullName>
    </recommendedName>
</protein>
<evidence type="ECO:0000259" key="1">
    <source>
        <dbReference type="Pfam" id="PF13963"/>
    </source>
</evidence>
<dbReference type="EMBL" id="JBEDUW010000282">
    <property type="protein sequence ID" value="KAK9901828.1"/>
    <property type="molecule type" value="Genomic_DNA"/>
</dbReference>
<dbReference type="InterPro" id="IPR029480">
    <property type="entry name" value="Transpos_assoc"/>
</dbReference>